<gene>
    <name evidence="2" type="ORF">UFOPK3674_00827</name>
</gene>
<dbReference type="Pfam" id="PF02325">
    <property type="entry name" value="CCB3_YggT"/>
    <property type="match status" value="1"/>
</dbReference>
<dbReference type="AlphaFoldDB" id="A0A6J7I487"/>
<organism evidence="2">
    <name type="scientific">freshwater metagenome</name>
    <dbReference type="NCBI Taxonomy" id="449393"/>
    <lineage>
        <taxon>unclassified sequences</taxon>
        <taxon>metagenomes</taxon>
        <taxon>ecological metagenomes</taxon>
    </lineage>
</organism>
<evidence type="ECO:0000256" key="1">
    <source>
        <dbReference type="SAM" id="Phobius"/>
    </source>
</evidence>
<dbReference type="GO" id="GO:0016020">
    <property type="term" value="C:membrane"/>
    <property type="evidence" value="ECO:0007669"/>
    <property type="project" value="InterPro"/>
</dbReference>
<keyword evidence="1" id="KW-0812">Transmembrane</keyword>
<dbReference type="PANTHER" id="PTHR33219:SF14">
    <property type="entry name" value="PROTEIN COFACTOR ASSEMBLY OF COMPLEX C SUBUNIT B CCB3, CHLOROPLASTIC-RELATED"/>
    <property type="match status" value="1"/>
</dbReference>
<protein>
    <submittedName>
        <fullName evidence="2">Unannotated protein</fullName>
    </submittedName>
</protein>
<name>A0A6J7I487_9ZZZZ</name>
<sequence>MTTVPLVLGDARGQVADYFGTLLNIYVVLIFVHILASLFFSFGGRVPYNRALNAVLEFLRHVCEPYLRVFRRFIPPLGPVDLSPLVAILALTIVGGLIVGLVRG</sequence>
<dbReference type="InterPro" id="IPR003425">
    <property type="entry name" value="CCB3/YggT"/>
</dbReference>
<reference evidence="2" key="1">
    <citation type="submission" date="2020-05" db="EMBL/GenBank/DDBJ databases">
        <authorList>
            <person name="Chiriac C."/>
            <person name="Salcher M."/>
            <person name="Ghai R."/>
            <person name="Kavagutti S V."/>
        </authorList>
    </citation>
    <scope>NUCLEOTIDE SEQUENCE</scope>
</reference>
<feature type="transmembrane region" description="Helical" evidence="1">
    <location>
        <begin position="82"/>
        <end position="102"/>
    </location>
</feature>
<keyword evidence="1" id="KW-0472">Membrane</keyword>
<dbReference type="EMBL" id="CAFBMX010000003">
    <property type="protein sequence ID" value="CAB4925534.1"/>
    <property type="molecule type" value="Genomic_DNA"/>
</dbReference>
<accession>A0A6J7I487</accession>
<dbReference type="PANTHER" id="PTHR33219">
    <property type="entry name" value="YLMG HOMOLOG PROTEIN 2, CHLOROPLASTIC"/>
    <property type="match status" value="1"/>
</dbReference>
<feature type="transmembrane region" description="Helical" evidence="1">
    <location>
        <begin position="21"/>
        <end position="42"/>
    </location>
</feature>
<proteinExistence type="predicted"/>
<keyword evidence="1" id="KW-1133">Transmembrane helix</keyword>
<evidence type="ECO:0000313" key="2">
    <source>
        <dbReference type="EMBL" id="CAB4925534.1"/>
    </source>
</evidence>